<keyword evidence="3" id="KW-1185">Reference proteome</keyword>
<organism evidence="2 3">
    <name type="scientific">Plebeiibacterium sediminum</name>
    <dbReference type="NCBI Taxonomy" id="2992112"/>
    <lineage>
        <taxon>Bacteria</taxon>
        <taxon>Pseudomonadati</taxon>
        <taxon>Bacteroidota</taxon>
        <taxon>Bacteroidia</taxon>
        <taxon>Marinilabiliales</taxon>
        <taxon>Marinilabiliaceae</taxon>
        <taxon>Plebeiibacterium</taxon>
    </lineage>
</organism>
<sequence>MIKIKTYQNTILVSFEQDTYLNSKDTNLFKEELINVLTHPYSNVMVDFGRVNEINSDTIEALIAGQRLSEMNQGQVSLFNVGENVFKKFKLANVDHLFFFCDIPKPFSKELLIA</sequence>
<gene>
    <name evidence="2" type="ORF">OM075_16105</name>
</gene>
<evidence type="ECO:0000313" key="2">
    <source>
        <dbReference type="EMBL" id="MCW3788000.1"/>
    </source>
</evidence>
<dbReference type="EMBL" id="JAPDPJ010000042">
    <property type="protein sequence ID" value="MCW3788000.1"/>
    <property type="molecule type" value="Genomic_DNA"/>
</dbReference>
<dbReference type="AlphaFoldDB" id="A0AAE3M715"/>
<protein>
    <submittedName>
        <fullName evidence="2">STAS domain-containing protein</fullName>
    </submittedName>
</protein>
<dbReference type="Proteomes" id="UP001209229">
    <property type="component" value="Unassembled WGS sequence"/>
</dbReference>
<evidence type="ECO:0000313" key="3">
    <source>
        <dbReference type="Proteomes" id="UP001209229"/>
    </source>
</evidence>
<comment type="caution">
    <text evidence="2">The sequence shown here is derived from an EMBL/GenBank/DDBJ whole genome shotgun (WGS) entry which is preliminary data.</text>
</comment>
<dbReference type="InterPro" id="IPR002645">
    <property type="entry name" value="STAS_dom"/>
</dbReference>
<dbReference type="CDD" id="cd07043">
    <property type="entry name" value="STAS_anti-anti-sigma_factors"/>
    <property type="match status" value="1"/>
</dbReference>
<dbReference type="SUPFAM" id="SSF52091">
    <property type="entry name" value="SpoIIaa-like"/>
    <property type="match status" value="1"/>
</dbReference>
<feature type="domain" description="STAS" evidence="1">
    <location>
        <begin position="4"/>
        <end position="98"/>
    </location>
</feature>
<accession>A0AAE3M715</accession>
<reference evidence="2" key="1">
    <citation type="submission" date="2022-10" db="EMBL/GenBank/DDBJ databases">
        <authorList>
            <person name="Yu W.X."/>
        </authorList>
    </citation>
    <scope>NUCLEOTIDE SEQUENCE</scope>
    <source>
        <strain evidence="2">AAT</strain>
    </source>
</reference>
<name>A0AAE3M715_9BACT</name>
<dbReference type="Pfam" id="PF01740">
    <property type="entry name" value="STAS"/>
    <property type="match status" value="1"/>
</dbReference>
<proteinExistence type="predicted"/>
<dbReference type="RefSeq" id="WP_301191561.1">
    <property type="nucleotide sequence ID" value="NZ_JAPDPJ010000042.1"/>
</dbReference>
<dbReference type="InterPro" id="IPR036513">
    <property type="entry name" value="STAS_dom_sf"/>
</dbReference>
<evidence type="ECO:0000259" key="1">
    <source>
        <dbReference type="Pfam" id="PF01740"/>
    </source>
</evidence>
<dbReference type="Gene3D" id="3.30.750.24">
    <property type="entry name" value="STAS domain"/>
    <property type="match status" value="1"/>
</dbReference>